<keyword evidence="5" id="KW-0560">Oxidoreductase</keyword>
<dbReference type="Pfam" id="PF00106">
    <property type="entry name" value="adh_short"/>
    <property type="match status" value="1"/>
</dbReference>
<dbReference type="PANTHER" id="PTHR43391:SF14">
    <property type="entry name" value="DEHYDROGENASE_REDUCTASE SDR FAMILY PROTEIN 7-LIKE"/>
    <property type="match status" value="1"/>
</dbReference>
<reference evidence="6 7" key="1">
    <citation type="submission" date="2019-12" db="EMBL/GenBank/DDBJ databases">
        <authorList>
            <person name="Alioto T."/>
            <person name="Alioto T."/>
            <person name="Gomez Garrido J."/>
        </authorList>
    </citation>
    <scope>NUCLEOTIDE SEQUENCE [LARGE SCALE GENOMIC DNA]</scope>
</reference>
<keyword evidence="4" id="KW-0735">Signal-anchor</keyword>
<evidence type="ECO:0000256" key="3">
    <source>
        <dbReference type="ARBA" id="ARBA00022857"/>
    </source>
</evidence>
<comment type="similarity">
    <text evidence="2">Belongs to the short-chain dehydrogenases/reductases (SDR) family.</text>
</comment>
<keyword evidence="3" id="KW-0521">NADP</keyword>
<evidence type="ECO:0000256" key="5">
    <source>
        <dbReference type="ARBA" id="ARBA00023002"/>
    </source>
</evidence>
<dbReference type="AlphaFoldDB" id="A0A8S0PRP4"/>
<dbReference type="GO" id="GO:0016491">
    <property type="term" value="F:oxidoreductase activity"/>
    <property type="evidence" value="ECO:0007669"/>
    <property type="project" value="UniProtKB-KW"/>
</dbReference>
<dbReference type="InterPro" id="IPR036291">
    <property type="entry name" value="NAD(P)-bd_dom_sf"/>
</dbReference>
<comment type="caution">
    <text evidence="6">The sequence shown here is derived from an EMBL/GenBank/DDBJ whole genome shotgun (WGS) entry which is preliminary data.</text>
</comment>
<sequence>MDLITTALNFVVPPANLVMLTFAWPTLTFFDTHEWIYNTFFTSEDMDNKVVVITGAFSGIGEKIAYAYAKRRANLVLIARREHRIRGISESARRLGARHVLIMAADVVKEDDCRRFINETINYFGCGKP</sequence>
<dbReference type="SUPFAM" id="SSF51735">
    <property type="entry name" value="NAD(P)-binding Rossmann-fold domains"/>
    <property type="match status" value="1"/>
</dbReference>
<organism evidence="6 7">
    <name type="scientific">Olea europaea subsp. europaea</name>
    <dbReference type="NCBI Taxonomy" id="158383"/>
    <lineage>
        <taxon>Eukaryota</taxon>
        <taxon>Viridiplantae</taxon>
        <taxon>Streptophyta</taxon>
        <taxon>Embryophyta</taxon>
        <taxon>Tracheophyta</taxon>
        <taxon>Spermatophyta</taxon>
        <taxon>Magnoliopsida</taxon>
        <taxon>eudicotyledons</taxon>
        <taxon>Gunneridae</taxon>
        <taxon>Pentapetalae</taxon>
        <taxon>asterids</taxon>
        <taxon>lamiids</taxon>
        <taxon>Lamiales</taxon>
        <taxon>Oleaceae</taxon>
        <taxon>Oleeae</taxon>
        <taxon>Olea</taxon>
    </lineage>
</organism>
<dbReference type="GO" id="GO:0016020">
    <property type="term" value="C:membrane"/>
    <property type="evidence" value="ECO:0007669"/>
    <property type="project" value="UniProtKB-SubCell"/>
</dbReference>
<dbReference type="InterPro" id="IPR002347">
    <property type="entry name" value="SDR_fam"/>
</dbReference>
<dbReference type="GO" id="GO:0005829">
    <property type="term" value="C:cytosol"/>
    <property type="evidence" value="ECO:0007669"/>
    <property type="project" value="TreeGrafter"/>
</dbReference>
<evidence type="ECO:0000313" key="6">
    <source>
        <dbReference type="EMBL" id="CAA2955367.1"/>
    </source>
</evidence>
<dbReference type="PANTHER" id="PTHR43391">
    <property type="entry name" value="RETINOL DEHYDROGENASE-RELATED"/>
    <property type="match status" value="1"/>
</dbReference>
<evidence type="ECO:0000313" key="7">
    <source>
        <dbReference type="Proteomes" id="UP000594638"/>
    </source>
</evidence>
<evidence type="ECO:0000256" key="4">
    <source>
        <dbReference type="ARBA" id="ARBA00022968"/>
    </source>
</evidence>
<dbReference type="Gramene" id="OE9A061261T1">
    <property type="protein sequence ID" value="OE9A061261C1"/>
    <property type="gene ID" value="OE9A061261"/>
</dbReference>
<dbReference type="OrthoDB" id="47007at2759"/>
<name>A0A8S0PRP4_OLEEU</name>
<dbReference type="Gene3D" id="3.40.50.720">
    <property type="entry name" value="NAD(P)-binding Rossmann-like Domain"/>
    <property type="match status" value="1"/>
</dbReference>
<dbReference type="Proteomes" id="UP000594638">
    <property type="component" value="Unassembled WGS sequence"/>
</dbReference>
<comment type="subcellular location">
    <subcellularLocation>
        <location evidence="1">Membrane</location>
        <topology evidence="1">Single-pass type II membrane protein</topology>
    </subcellularLocation>
</comment>
<gene>
    <name evidence="6" type="ORF">OLEA9_A061261</name>
</gene>
<dbReference type="EMBL" id="CACTIH010000147">
    <property type="protein sequence ID" value="CAA2955367.1"/>
    <property type="molecule type" value="Genomic_DNA"/>
</dbReference>
<proteinExistence type="inferred from homology"/>
<evidence type="ECO:0000256" key="2">
    <source>
        <dbReference type="ARBA" id="ARBA00006484"/>
    </source>
</evidence>
<keyword evidence="7" id="KW-1185">Reference proteome</keyword>
<keyword evidence="4" id="KW-0812">Transmembrane</keyword>
<evidence type="ECO:0000256" key="1">
    <source>
        <dbReference type="ARBA" id="ARBA00004606"/>
    </source>
</evidence>
<accession>A0A8S0PRP4</accession>
<protein>
    <submittedName>
        <fullName evidence="6">11-beta-hydroxysteroid dehydrogenase-like 5</fullName>
    </submittedName>
</protein>